<keyword evidence="2" id="KW-1185">Reference proteome</keyword>
<dbReference type="AlphaFoldDB" id="A0A0F9WQ36"/>
<dbReference type="RefSeq" id="XP_024330810.1">
    <property type="nucleotide sequence ID" value="XM_024475249.1"/>
</dbReference>
<comment type="caution">
    <text evidence="1">The sequence shown here is derived from an EMBL/GenBank/DDBJ whole genome shotgun (WGS) entry which is preliminary data.</text>
</comment>
<dbReference type="Proteomes" id="UP000034350">
    <property type="component" value="Unassembled WGS sequence"/>
</dbReference>
<gene>
    <name evidence="1" type="ORF">AAJ76_3400038827</name>
</gene>
<evidence type="ECO:0000313" key="1">
    <source>
        <dbReference type="EMBL" id="KKO75068.1"/>
    </source>
</evidence>
<organism evidence="1 2">
    <name type="scientific">Vairimorpha ceranae</name>
    <dbReference type="NCBI Taxonomy" id="40302"/>
    <lineage>
        <taxon>Eukaryota</taxon>
        <taxon>Fungi</taxon>
        <taxon>Fungi incertae sedis</taxon>
        <taxon>Microsporidia</taxon>
        <taxon>Nosematidae</taxon>
        <taxon>Vairimorpha</taxon>
    </lineage>
</organism>
<protein>
    <submittedName>
        <fullName evidence="1">Uncharacterized protein</fullName>
    </submittedName>
</protein>
<evidence type="ECO:0000313" key="2">
    <source>
        <dbReference type="Proteomes" id="UP000034350"/>
    </source>
</evidence>
<reference evidence="1 2" key="1">
    <citation type="journal article" date="2015" name="Environ. Microbiol.">
        <title>Genome analyses suggest the presence of polyploidy and recent human-driven expansions in eight global populations of the honeybee pathogen Nosema ceranae.</title>
        <authorList>
            <person name="Pelin A."/>
            <person name="Selman M."/>
            <person name="Aris-Brosou S."/>
            <person name="Farinelli L."/>
            <person name="Corradi N."/>
        </authorList>
    </citation>
    <scope>NUCLEOTIDE SEQUENCE [LARGE SCALE GENOMIC DNA]</scope>
    <source>
        <strain evidence="1 2">PA08 1199</strain>
    </source>
</reference>
<proteinExistence type="predicted"/>
<sequence length="52" mass="5980">MTKPKINIISKLPINNNVSAQKSKVKSISNSIRLTKQFTANEHKLFTRYSNF</sequence>
<dbReference type="EMBL" id="JPQZ01000034">
    <property type="protein sequence ID" value="KKO75068.1"/>
    <property type="molecule type" value="Genomic_DNA"/>
</dbReference>
<accession>A0A0F9WQ36</accession>
<name>A0A0F9WQ36_9MICR</name>
<dbReference type="VEuPathDB" id="MicrosporidiaDB:AAJ76_3400038827"/>
<dbReference type="GeneID" id="36320184"/>